<dbReference type="Gene3D" id="3.90.1150.10">
    <property type="entry name" value="Aspartate Aminotransferase, domain 1"/>
    <property type="match status" value="1"/>
</dbReference>
<dbReference type="InterPro" id="IPR015424">
    <property type="entry name" value="PyrdxlP-dep_Trfase"/>
</dbReference>
<comment type="cofactor">
    <cofactor evidence="1">
        <name>pyridoxal 5'-phosphate</name>
        <dbReference type="ChEBI" id="CHEBI:597326"/>
    </cofactor>
</comment>
<protein>
    <submittedName>
        <fullName evidence="5">Aminotransferase class I/II-fold pyridoxal phosphate-dependent enzyme</fullName>
    </submittedName>
</protein>
<dbReference type="PANTHER" id="PTHR13693">
    <property type="entry name" value="CLASS II AMINOTRANSFERASE/8-AMINO-7-OXONONANOATE SYNTHASE"/>
    <property type="match status" value="1"/>
</dbReference>
<dbReference type="InterPro" id="IPR015422">
    <property type="entry name" value="PyrdxlP-dep_Trfase_small"/>
</dbReference>
<dbReference type="Proteomes" id="UP001597546">
    <property type="component" value="Unassembled WGS sequence"/>
</dbReference>
<dbReference type="PANTHER" id="PTHR13693:SF100">
    <property type="entry name" value="8-AMINO-7-OXONONANOATE SYNTHASE"/>
    <property type="match status" value="1"/>
</dbReference>
<dbReference type="InterPro" id="IPR004839">
    <property type="entry name" value="Aminotransferase_I/II_large"/>
</dbReference>
<accession>A0ABW5TPS8</accession>
<evidence type="ECO:0000256" key="2">
    <source>
        <dbReference type="ARBA" id="ARBA00022679"/>
    </source>
</evidence>
<reference evidence="6" key="1">
    <citation type="journal article" date="2019" name="Int. J. Syst. Evol. Microbiol.">
        <title>The Global Catalogue of Microorganisms (GCM) 10K type strain sequencing project: providing services to taxonomists for standard genome sequencing and annotation.</title>
        <authorList>
            <consortium name="The Broad Institute Genomics Platform"/>
            <consortium name="The Broad Institute Genome Sequencing Center for Infectious Disease"/>
            <person name="Wu L."/>
            <person name="Ma J."/>
        </authorList>
    </citation>
    <scope>NUCLEOTIDE SEQUENCE [LARGE SCALE GENOMIC DNA]</scope>
    <source>
        <strain evidence="6">KCTC 42456</strain>
    </source>
</reference>
<evidence type="ECO:0000313" key="5">
    <source>
        <dbReference type="EMBL" id="MFD2730978.1"/>
    </source>
</evidence>
<dbReference type="InterPro" id="IPR050087">
    <property type="entry name" value="AON_synthase_class-II"/>
</dbReference>
<proteinExistence type="predicted"/>
<gene>
    <name evidence="5" type="ORF">ACFSSE_04615</name>
</gene>
<organism evidence="5 6">
    <name type="scientific">Pedobacter alpinus</name>
    <dbReference type="NCBI Taxonomy" id="1590643"/>
    <lineage>
        <taxon>Bacteria</taxon>
        <taxon>Pseudomonadati</taxon>
        <taxon>Bacteroidota</taxon>
        <taxon>Sphingobacteriia</taxon>
        <taxon>Sphingobacteriales</taxon>
        <taxon>Sphingobacteriaceae</taxon>
        <taxon>Pedobacter</taxon>
    </lineage>
</organism>
<dbReference type="RefSeq" id="WP_379041719.1">
    <property type="nucleotide sequence ID" value="NZ_JBHSKW010000017.1"/>
</dbReference>
<evidence type="ECO:0000259" key="4">
    <source>
        <dbReference type="Pfam" id="PF00155"/>
    </source>
</evidence>
<evidence type="ECO:0000313" key="6">
    <source>
        <dbReference type="Proteomes" id="UP001597546"/>
    </source>
</evidence>
<dbReference type="InterPro" id="IPR015421">
    <property type="entry name" value="PyrdxlP-dep_Trfase_major"/>
</dbReference>
<comment type="caution">
    <text evidence="5">The sequence shown here is derived from an EMBL/GenBank/DDBJ whole genome shotgun (WGS) entry which is preliminary data.</text>
</comment>
<keyword evidence="5" id="KW-0032">Aminotransferase</keyword>
<keyword evidence="2" id="KW-0808">Transferase</keyword>
<name>A0ABW5TPS8_9SPHI</name>
<evidence type="ECO:0000256" key="1">
    <source>
        <dbReference type="ARBA" id="ARBA00001933"/>
    </source>
</evidence>
<dbReference type="Pfam" id="PF00155">
    <property type="entry name" value="Aminotran_1_2"/>
    <property type="match status" value="1"/>
</dbReference>
<evidence type="ECO:0000256" key="3">
    <source>
        <dbReference type="ARBA" id="ARBA00022898"/>
    </source>
</evidence>
<feature type="domain" description="Aminotransferase class I/classII large" evidence="4">
    <location>
        <begin position="131"/>
        <end position="334"/>
    </location>
</feature>
<dbReference type="GO" id="GO:0008483">
    <property type="term" value="F:transaminase activity"/>
    <property type="evidence" value="ECO:0007669"/>
    <property type="project" value="UniProtKB-KW"/>
</dbReference>
<dbReference type="EMBL" id="JBHULV010000013">
    <property type="protein sequence ID" value="MFD2730978.1"/>
    <property type="molecule type" value="Genomic_DNA"/>
</dbReference>
<dbReference type="Gene3D" id="3.40.640.10">
    <property type="entry name" value="Type I PLP-dependent aspartate aminotransferase-like (Major domain)"/>
    <property type="match status" value="1"/>
</dbReference>
<keyword evidence="6" id="KW-1185">Reference proteome</keyword>
<keyword evidence="3" id="KW-0663">Pyridoxal phosphate</keyword>
<dbReference type="SUPFAM" id="SSF53383">
    <property type="entry name" value="PLP-dependent transferases"/>
    <property type="match status" value="1"/>
</dbReference>
<sequence length="335" mass="37581">MKHILKQSGYKPEVVAHQQDYLFFGGTSYLGLNYNQQYLKIFSAGLIKWGLNNGASRNNNISLSIYEEGESLLASNYNLEAAITFSSGWLAATTAVQMLQTNREIIYVNDAHPALMATIPQQIIDIRIAVEKINMSLQTQFLLVGNSVNNIHPRIFDFTALQKIKPDKEVILLLDHSHGFGYLEKKWLVQFENLPKNIRLILCGSLAKGLSLDAGVIIGDKKLIDLIKQSQAFNGASPCSPAVLHTYLHGQEIIAAAQGKLQKNLNYFFSKCSTTNYYWIKDFPVVLIKNEEKALQLQKQQIIFTSFPYPLANSPVLNRLVISANHILAQIDKVL</sequence>